<evidence type="ECO:0000256" key="1">
    <source>
        <dbReference type="SAM" id="MobiDB-lite"/>
    </source>
</evidence>
<evidence type="ECO:0000313" key="2">
    <source>
        <dbReference type="EMBL" id="KAL2541971.1"/>
    </source>
</evidence>
<gene>
    <name evidence="2" type="ORF">Adt_02949</name>
</gene>
<protein>
    <submittedName>
        <fullName evidence="2">Uncharacterized protein</fullName>
    </submittedName>
</protein>
<dbReference type="AlphaFoldDB" id="A0ABD1VXJ2"/>
<comment type="caution">
    <text evidence="2">The sequence shown here is derived from an EMBL/GenBank/DDBJ whole genome shotgun (WGS) entry which is preliminary data.</text>
</comment>
<evidence type="ECO:0000313" key="3">
    <source>
        <dbReference type="Proteomes" id="UP001604336"/>
    </source>
</evidence>
<reference evidence="3" key="1">
    <citation type="submission" date="2024-07" db="EMBL/GenBank/DDBJ databases">
        <title>Two chromosome-level genome assemblies of Korean endemic species Abeliophyllum distichum and Forsythia ovata (Oleaceae).</title>
        <authorList>
            <person name="Jang H."/>
        </authorList>
    </citation>
    <scope>NUCLEOTIDE SEQUENCE [LARGE SCALE GENOMIC DNA]</scope>
</reference>
<feature type="compositionally biased region" description="Basic and acidic residues" evidence="1">
    <location>
        <begin position="84"/>
        <end position="107"/>
    </location>
</feature>
<dbReference type="Proteomes" id="UP001604336">
    <property type="component" value="Unassembled WGS sequence"/>
</dbReference>
<name>A0ABD1VXJ2_9LAMI</name>
<organism evidence="2 3">
    <name type="scientific">Abeliophyllum distichum</name>
    <dbReference type="NCBI Taxonomy" id="126358"/>
    <lineage>
        <taxon>Eukaryota</taxon>
        <taxon>Viridiplantae</taxon>
        <taxon>Streptophyta</taxon>
        <taxon>Embryophyta</taxon>
        <taxon>Tracheophyta</taxon>
        <taxon>Spermatophyta</taxon>
        <taxon>Magnoliopsida</taxon>
        <taxon>eudicotyledons</taxon>
        <taxon>Gunneridae</taxon>
        <taxon>Pentapetalae</taxon>
        <taxon>asterids</taxon>
        <taxon>lamiids</taxon>
        <taxon>Lamiales</taxon>
        <taxon>Oleaceae</taxon>
        <taxon>Forsythieae</taxon>
        <taxon>Abeliophyllum</taxon>
    </lineage>
</organism>
<dbReference type="EMBL" id="JBFOLK010000001">
    <property type="protein sequence ID" value="KAL2541971.1"/>
    <property type="molecule type" value="Genomic_DNA"/>
</dbReference>
<accession>A0ABD1VXJ2</accession>
<keyword evidence="3" id="KW-1185">Reference proteome</keyword>
<feature type="region of interest" description="Disordered" evidence="1">
    <location>
        <begin position="55"/>
        <end position="107"/>
    </location>
</feature>
<proteinExistence type="predicted"/>
<feature type="compositionally biased region" description="Polar residues" evidence="1">
    <location>
        <begin position="55"/>
        <end position="73"/>
    </location>
</feature>
<sequence length="107" mass="12222">MSKKDKLFIFMEGLKPLGERQTPKIEGGYVSMAIGADKCLMAYQSESKKEQLQVNIQSQMEGNRSFTSTSNSNGRERYSHHKGGHQDNYQDGHRAVTRTKERPKKEN</sequence>